<dbReference type="KEGG" id="pbar:105428040"/>
<dbReference type="PROSITE" id="PS51378">
    <property type="entry name" value="INVERT_DEFENSINS"/>
    <property type="match status" value="1"/>
</dbReference>
<dbReference type="GO" id="GO:0006959">
    <property type="term" value="P:humoral immune response"/>
    <property type="evidence" value="ECO:0007669"/>
    <property type="project" value="TreeGrafter"/>
</dbReference>
<dbReference type="PANTHER" id="PTHR13645">
    <property type="entry name" value="DEFENSIN"/>
    <property type="match status" value="1"/>
</dbReference>
<evidence type="ECO:0000256" key="1">
    <source>
        <dbReference type="ARBA" id="ARBA00004613"/>
    </source>
</evidence>
<dbReference type="Proteomes" id="UP000504615">
    <property type="component" value="Unplaced"/>
</dbReference>
<dbReference type="InterPro" id="IPR001542">
    <property type="entry name" value="Defensin_invertebrate/fungal"/>
</dbReference>
<dbReference type="GO" id="GO:0005615">
    <property type="term" value="C:extracellular space"/>
    <property type="evidence" value="ECO:0007669"/>
    <property type="project" value="TreeGrafter"/>
</dbReference>
<evidence type="ECO:0000256" key="3">
    <source>
        <dbReference type="ARBA" id="ARBA00023157"/>
    </source>
</evidence>
<reference evidence="7" key="1">
    <citation type="submission" date="2025-08" db="UniProtKB">
        <authorList>
            <consortium name="RefSeq"/>
        </authorList>
    </citation>
    <scope>IDENTIFICATION</scope>
</reference>
<dbReference type="OrthoDB" id="7553205at2759"/>
<protein>
    <submittedName>
        <fullName evidence="7">Defensin-like</fullName>
    </submittedName>
</protein>
<dbReference type="RefSeq" id="XP_011638393.1">
    <property type="nucleotide sequence ID" value="XM_011640091.2"/>
</dbReference>
<feature type="domain" description="Invertebrate defensins family profile" evidence="5">
    <location>
        <begin position="47"/>
        <end position="84"/>
    </location>
</feature>
<keyword evidence="6" id="KW-1185">Reference proteome</keyword>
<gene>
    <name evidence="7" type="primary">LOC105428040</name>
</gene>
<keyword evidence="4" id="KW-0732">Signal</keyword>
<evidence type="ECO:0000259" key="5">
    <source>
        <dbReference type="PROSITE" id="PS51378"/>
    </source>
</evidence>
<dbReference type="AlphaFoldDB" id="A0A6I9WGK5"/>
<sequence>MKIVFALLFLVAVAIALPIEDESESQLANENEFLNLEPIEQHHRERRATCNLPIGARTACNAHCQAKKYKRGYCNNKKICVCTNK</sequence>
<feature type="chain" id="PRO_5026767140" evidence="4">
    <location>
        <begin position="17"/>
        <end position="85"/>
    </location>
</feature>
<evidence type="ECO:0000313" key="7">
    <source>
        <dbReference type="RefSeq" id="XP_011638393.1"/>
    </source>
</evidence>
<evidence type="ECO:0000313" key="6">
    <source>
        <dbReference type="Proteomes" id="UP000504615"/>
    </source>
</evidence>
<accession>A0A6I9WGK5</accession>
<keyword evidence="2" id="KW-0964">Secreted</keyword>
<name>A0A6I9WGK5_9HYME</name>
<dbReference type="CDD" id="cd21806">
    <property type="entry name" value="DEFL_defensin-like"/>
    <property type="match status" value="1"/>
</dbReference>
<evidence type="ECO:0000256" key="2">
    <source>
        <dbReference type="ARBA" id="ARBA00022525"/>
    </source>
</evidence>
<keyword evidence="3" id="KW-1015">Disulfide bond</keyword>
<dbReference type="GO" id="GO:0042742">
    <property type="term" value="P:defense response to bacterium"/>
    <property type="evidence" value="ECO:0007669"/>
    <property type="project" value="TreeGrafter"/>
</dbReference>
<proteinExistence type="predicted"/>
<dbReference type="InterPro" id="IPR036574">
    <property type="entry name" value="Scorpion_toxin-like_sf"/>
</dbReference>
<dbReference type="GeneID" id="105428040"/>
<evidence type="ECO:0000256" key="4">
    <source>
        <dbReference type="SAM" id="SignalP"/>
    </source>
</evidence>
<dbReference type="PANTHER" id="PTHR13645:SF0">
    <property type="entry name" value="DEFENSIN"/>
    <property type="match status" value="1"/>
</dbReference>
<feature type="signal peptide" evidence="4">
    <location>
        <begin position="1"/>
        <end position="16"/>
    </location>
</feature>
<organism evidence="6 7">
    <name type="scientific">Pogonomyrmex barbatus</name>
    <name type="common">red harvester ant</name>
    <dbReference type="NCBI Taxonomy" id="144034"/>
    <lineage>
        <taxon>Eukaryota</taxon>
        <taxon>Metazoa</taxon>
        <taxon>Ecdysozoa</taxon>
        <taxon>Arthropoda</taxon>
        <taxon>Hexapoda</taxon>
        <taxon>Insecta</taxon>
        <taxon>Pterygota</taxon>
        <taxon>Neoptera</taxon>
        <taxon>Endopterygota</taxon>
        <taxon>Hymenoptera</taxon>
        <taxon>Apocrita</taxon>
        <taxon>Aculeata</taxon>
        <taxon>Formicoidea</taxon>
        <taxon>Formicidae</taxon>
        <taxon>Myrmicinae</taxon>
        <taxon>Pogonomyrmex</taxon>
    </lineage>
</organism>
<dbReference type="Pfam" id="PF01097">
    <property type="entry name" value="Defensin_2"/>
    <property type="match status" value="1"/>
</dbReference>
<dbReference type="SUPFAM" id="SSF57095">
    <property type="entry name" value="Scorpion toxin-like"/>
    <property type="match status" value="1"/>
</dbReference>
<dbReference type="Gene3D" id="3.30.30.10">
    <property type="entry name" value="Knottin, scorpion toxin-like"/>
    <property type="match status" value="1"/>
</dbReference>
<comment type="subcellular location">
    <subcellularLocation>
        <location evidence="1">Secreted</location>
    </subcellularLocation>
</comment>